<gene>
    <name evidence="1" type="ORF">GUJ93_ZPchr0012g20006</name>
</gene>
<organism evidence="1 2">
    <name type="scientific">Zizania palustris</name>
    <name type="common">Northern wild rice</name>
    <dbReference type="NCBI Taxonomy" id="103762"/>
    <lineage>
        <taxon>Eukaryota</taxon>
        <taxon>Viridiplantae</taxon>
        <taxon>Streptophyta</taxon>
        <taxon>Embryophyta</taxon>
        <taxon>Tracheophyta</taxon>
        <taxon>Spermatophyta</taxon>
        <taxon>Magnoliopsida</taxon>
        <taxon>Liliopsida</taxon>
        <taxon>Poales</taxon>
        <taxon>Poaceae</taxon>
        <taxon>BOP clade</taxon>
        <taxon>Oryzoideae</taxon>
        <taxon>Oryzeae</taxon>
        <taxon>Zizaniinae</taxon>
        <taxon>Zizania</taxon>
    </lineage>
</organism>
<name>A0A8J6BT05_ZIZPA</name>
<evidence type="ECO:0000313" key="1">
    <source>
        <dbReference type="EMBL" id="KAG8092486.1"/>
    </source>
</evidence>
<dbReference type="Proteomes" id="UP000729402">
    <property type="component" value="Unassembled WGS sequence"/>
</dbReference>
<dbReference type="EMBL" id="JAAALK010000080">
    <property type="protein sequence ID" value="KAG8092486.1"/>
    <property type="molecule type" value="Genomic_DNA"/>
</dbReference>
<keyword evidence="2" id="KW-1185">Reference proteome</keyword>
<proteinExistence type="predicted"/>
<evidence type="ECO:0000313" key="2">
    <source>
        <dbReference type="Proteomes" id="UP000729402"/>
    </source>
</evidence>
<protein>
    <submittedName>
        <fullName evidence="1">Uncharacterized protein</fullName>
    </submittedName>
</protein>
<sequence length="115" mass="12384">MGAGLNEGSLRNFNVDDLALQSWRPASGAWVWISRGAPLSSRVLALGFPATLEEIRRLGATARKVCFSSPRLVDSRSFAEVVTSSQMDSKGFDAKTVGADVKQLSRSPKLKTDDA</sequence>
<dbReference type="AlphaFoldDB" id="A0A8J6BT05"/>
<accession>A0A8J6BT05</accession>
<comment type="caution">
    <text evidence="1">The sequence shown here is derived from an EMBL/GenBank/DDBJ whole genome shotgun (WGS) entry which is preliminary data.</text>
</comment>
<reference evidence="1" key="2">
    <citation type="submission" date="2021-02" db="EMBL/GenBank/DDBJ databases">
        <authorList>
            <person name="Kimball J.A."/>
            <person name="Haas M.W."/>
            <person name="Macchietto M."/>
            <person name="Kono T."/>
            <person name="Duquette J."/>
            <person name="Shao M."/>
        </authorList>
    </citation>
    <scope>NUCLEOTIDE SEQUENCE</scope>
    <source>
        <tissue evidence="1">Fresh leaf tissue</tissue>
    </source>
</reference>
<reference evidence="1" key="1">
    <citation type="journal article" date="2021" name="bioRxiv">
        <title>Whole Genome Assembly and Annotation of Northern Wild Rice, Zizania palustris L., Supports a Whole Genome Duplication in the Zizania Genus.</title>
        <authorList>
            <person name="Haas M."/>
            <person name="Kono T."/>
            <person name="Macchietto M."/>
            <person name="Millas R."/>
            <person name="McGilp L."/>
            <person name="Shao M."/>
            <person name="Duquette J."/>
            <person name="Hirsch C.N."/>
            <person name="Kimball J."/>
        </authorList>
    </citation>
    <scope>NUCLEOTIDE SEQUENCE</scope>
    <source>
        <tissue evidence="1">Fresh leaf tissue</tissue>
    </source>
</reference>